<evidence type="ECO:0000313" key="1">
    <source>
        <dbReference type="EMBL" id="CCQ46262.1"/>
    </source>
</evidence>
<protein>
    <submittedName>
        <fullName evidence="1">Uncharacterized protein</fullName>
    </submittedName>
</protein>
<accession>A0A024H2Z7</accession>
<organism evidence="1 2">
    <name type="scientific">Pseudarthrobacter siccitolerans</name>
    <dbReference type="NCBI Taxonomy" id="861266"/>
    <lineage>
        <taxon>Bacteria</taxon>
        <taxon>Bacillati</taxon>
        <taxon>Actinomycetota</taxon>
        <taxon>Actinomycetes</taxon>
        <taxon>Micrococcales</taxon>
        <taxon>Micrococcaceae</taxon>
        <taxon>Pseudarthrobacter</taxon>
    </lineage>
</organism>
<name>A0A024H2Z7_9MICC</name>
<comment type="caution">
    <text evidence="1">The sequence shown here is derived from an EMBL/GenBank/DDBJ whole genome shotgun (WGS) entry which is preliminary data.</text>
</comment>
<evidence type="ECO:0000313" key="2">
    <source>
        <dbReference type="Proteomes" id="UP000035722"/>
    </source>
</evidence>
<dbReference type="Proteomes" id="UP000035722">
    <property type="component" value="Unassembled WGS sequence"/>
</dbReference>
<sequence>MGGHSGGLLCVSHYYRGLVCGSSLKGWPGNTNSAARVGLALDRV</sequence>
<gene>
    <name evidence="1" type="ORF">ARTSIC4J27_2224</name>
</gene>
<keyword evidence="2" id="KW-1185">Reference proteome</keyword>
<reference evidence="2" key="1">
    <citation type="journal article" date="2014" name="Genome Announc.">
        <title>Genome Sequence of Arthrobacter siccitolerans 4J27, a Xeroprotectant-Producing Desiccation-Tolerant Microorganism.</title>
        <authorList>
            <person name="Manzanera M."/>
            <person name="Santa-Cruz-Calvo L."/>
            <person name="Vilchez J.I."/>
            <person name="Garcia-Fontana C."/>
            <person name="Silva-Castro G.A."/>
            <person name="Calvo C."/>
            <person name="Gonzalez-Lopez J."/>
        </authorList>
    </citation>
    <scope>NUCLEOTIDE SEQUENCE [LARGE SCALE GENOMIC DNA]</scope>
    <source>
        <strain evidence="2">4J27</strain>
    </source>
</reference>
<proteinExistence type="predicted"/>
<dbReference type="EMBL" id="CAQI01000044">
    <property type="protein sequence ID" value="CCQ46262.1"/>
    <property type="molecule type" value="Genomic_DNA"/>
</dbReference>
<dbReference type="AlphaFoldDB" id="A0A024H2Z7"/>